<dbReference type="RefSeq" id="WP_262874991.1">
    <property type="nucleotide sequence ID" value="NZ_BAABKW010000016.1"/>
</dbReference>
<protein>
    <submittedName>
        <fullName evidence="3">DUF6049 family protein</fullName>
    </submittedName>
</protein>
<dbReference type="Pfam" id="PF19516">
    <property type="entry name" value="DUF6049"/>
    <property type="match status" value="1"/>
</dbReference>
<accession>A0ABW2HK66</accession>
<evidence type="ECO:0000313" key="4">
    <source>
        <dbReference type="Proteomes" id="UP001596507"/>
    </source>
</evidence>
<reference evidence="4" key="1">
    <citation type="journal article" date="2019" name="Int. J. Syst. Evol. Microbiol.">
        <title>The Global Catalogue of Microorganisms (GCM) 10K type strain sequencing project: providing services to taxonomists for standard genome sequencing and annotation.</title>
        <authorList>
            <consortium name="The Broad Institute Genomics Platform"/>
            <consortium name="The Broad Institute Genome Sequencing Center for Infectious Disease"/>
            <person name="Wu L."/>
            <person name="Ma J."/>
        </authorList>
    </citation>
    <scope>NUCLEOTIDE SEQUENCE [LARGE SCALE GENOMIC DNA]</scope>
    <source>
        <strain evidence="4">CGMCC 1.15772</strain>
    </source>
</reference>
<dbReference type="PROSITE" id="PS51318">
    <property type="entry name" value="TAT"/>
    <property type="match status" value="1"/>
</dbReference>
<organism evidence="3 4">
    <name type="scientific">Microbacterium fluvii</name>
    <dbReference type="NCBI Taxonomy" id="415215"/>
    <lineage>
        <taxon>Bacteria</taxon>
        <taxon>Bacillati</taxon>
        <taxon>Actinomycetota</taxon>
        <taxon>Actinomycetes</taxon>
        <taxon>Micrococcales</taxon>
        <taxon>Microbacteriaceae</taxon>
        <taxon>Microbacterium</taxon>
    </lineage>
</organism>
<dbReference type="EMBL" id="JBHTBE010000004">
    <property type="protein sequence ID" value="MFC7270061.1"/>
    <property type="molecule type" value="Genomic_DNA"/>
</dbReference>
<proteinExistence type="predicted"/>
<keyword evidence="4" id="KW-1185">Reference proteome</keyword>
<evidence type="ECO:0000313" key="3">
    <source>
        <dbReference type="EMBL" id="MFC7270061.1"/>
    </source>
</evidence>
<dbReference type="InterPro" id="IPR046112">
    <property type="entry name" value="DUF6049"/>
</dbReference>
<dbReference type="InterPro" id="IPR006311">
    <property type="entry name" value="TAT_signal"/>
</dbReference>
<evidence type="ECO:0000256" key="2">
    <source>
        <dbReference type="SAM" id="Phobius"/>
    </source>
</evidence>
<sequence>MTSPPPGTHRRRRAGVVGLIAAAVLTVAPLVVPAASADSATPTPSPSTASGTVEFTFTPVSGGIVEQGDALTVSLTIENGTDAVVPRTQVDLSLGATPFADRAALTRWLAGTTAGVVTAAVEQATIPAVGPGDVSGTGVGVDADDPALDDLAPGVYPLLAEYELEGRSASSTSVIVVPDDEVSADVAIVVPIVAPTTTAGLLTSDQLAELTAEGGSLDAQLGAVTGTLSILAIDPAIPASIRVLGDAAPASAIEWLERLEALSNPRFALQFGDADAGVQVASGRDSLAEPISLQAYMSAGDFATGAEATPSPTPSATTDPSAPDYPTLDELLDLGAETDTAIVWPAADTTPGAVAALGAMDAVTMVSSAATSTGAGGATVPARADAGDAALLVYDDDASRALLAASSDDTSATRNAALTAVTAQLTMAAADADGAPLLVSLGRATDRSRVALGATISAITRTPGIDAVGLDSVLAASPVDVELADAVTSEDPAQAASLLFDDEQRLTEFATVLDDPTLLTGPERAEILQLLAVSWTRDDTWSEAVAAHREQNAATRDSVGIVEPTSIQLLSQGASLPVWVRNDLPYPVNVVLHAEPDDVRLEVAPTTEVDAAKSSNTAVKVPVQARVGSGDVSVDLWLLSPTGVRIGGVEQADVTVRADWERIGIVILGVVVGGLLVIGVVRTLRRRRADRDAAASADESVDE</sequence>
<feature type="transmembrane region" description="Helical" evidence="2">
    <location>
        <begin position="663"/>
        <end position="681"/>
    </location>
</feature>
<feature type="region of interest" description="Disordered" evidence="1">
    <location>
        <begin position="303"/>
        <end position="322"/>
    </location>
</feature>
<keyword evidence="2" id="KW-0812">Transmembrane</keyword>
<name>A0ABW2HK66_9MICO</name>
<comment type="caution">
    <text evidence="3">The sequence shown here is derived from an EMBL/GenBank/DDBJ whole genome shotgun (WGS) entry which is preliminary data.</text>
</comment>
<evidence type="ECO:0000256" key="1">
    <source>
        <dbReference type="SAM" id="MobiDB-lite"/>
    </source>
</evidence>
<dbReference type="Proteomes" id="UP001596507">
    <property type="component" value="Unassembled WGS sequence"/>
</dbReference>
<keyword evidence="2" id="KW-1133">Transmembrane helix</keyword>
<keyword evidence="2" id="KW-0472">Membrane</keyword>
<gene>
    <name evidence="3" type="ORF">ACFQRL_13935</name>
</gene>